<reference evidence="5 6" key="1">
    <citation type="journal article" date="2011" name="J. Bacteriol.">
        <title>Complete genome sequence of the type strain Cupriavidus necator N-1.</title>
        <authorList>
            <person name="Poehlein A."/>
            <person name="Kusian B."/>
            <person name="Friedrich B."/>
            <person name="Daniel R."/>
            <person name="Bowien B."/>
        </authorList>
    </citation>
    <scope>NUCLEOTIDE SEQUENCE [LARGE SCALE GENOMIC DNA]</scope>
    <source>
        <strain evidence="6">ATCC 43291 / DSM 13513 / CCUG 52238 / LMG 8453 / N-1</strain>
    </source>
</reference>
<dbReference type="InterPro" id="IPR036390">
    <property type="entry name" value="WH_DNA-bd_sf"/>
</dbReference>
<dbReference type="PRINTS" id="PR00035">
    <property type="entry name" value="HTHGNTR"/>
</dbReference>
<protein>
    <recommendedName>
        <fullName evidence="4">HTH gntR-type domain-containing protein</fullName>
    </recommendedName>
</protein>
<name>G0EUA5_CUPNN</name>
<dbReference type="InterPro" id="IPR000524">
    <property type="entry name" value="Tscrpt_reg_HTH_GntR"/>
</dbReference>
<dbReference type="HOGENOM" id="CLU_2218702_0_0_4"/>
<dbReference type="CDD" id="cd07377">
    <property type="entry name" value="WHTH_GntR"/>
    <property type="match status" value="1"/>
</dbReference>
<proteinExistence type="predicted"/>
<dbReference type="PANTHER" id="PTHR44846">
    <property type="entry name" value="MANNOSYL-D-GLYCERATE TRANSPORT/METABOLISM SYSTEM REPRESSOR MNGR-RELATED"/>
    <property type="match status" value="1"/>
</dbReference>
<keyword evidence="1" id="KW-0805">Transcription regulation</keyword>
<evidence type="ECO:0000256" key="3">
    <source>
        <dbReference type="ARBA" id="ARBA00023163"/>
    </source>
</evidence>
<dbReference type="AlphaFoldDB" id="G0EUA5"/>
<dbReference type="EMBL" id="CP002877">
    <property type="protein sequence ID" value="AEI76912.1"/>
    <property type="molecule type" value="Genomic_DNA"/>
</dbReference>
<accession>G0EUA5</accession>
<keyword evidence="3" id="KW-0804">Transcription</keyword>
<dbReference type="Pfam" id="PF00392">
    <property type="entry name" value="GntR"/>
    <property type="match status" value="1"/>
</dbReference>
<sequence length="106" mass="12143">MGNQSSPMLRYHRIYLVLRQKILNGVYDVSGLPPEFGLMEQDRVARVTVRRALAELHKEGLIYRRPGQGTFVTPPAASSRWAAPGWKRCWAMPSHSRRSAQPKSRR</sequence>
<dbReference type="PANTHER" id="PTHR44846:SF1">
    <property type="entry name" value="MANNOSYL-D-GLYCERATE TRANSPORT_METABOLISM SYSTEM REPRESSOR MNGR-RELATED"/>
    <property type="match status" value="1"/>
</dbReference>
<dbReference type="Gene3D" id="1.10.10.10">
    <property type="entry name" value="Winged helix-like DNA-binding domain superfamily/Winged helix DNA-binding domain"/>
    <property type="match status" value="1"/>
</dbReference>
<dbReference type="GO" id="GO:0003700">
    <property type="term" value="F:DNA-binding transcription factor activity"/>
    <property type="evidence" value="ECO:0007669"/>
    <property type="project" value="InterPro"/>
</dbReference>
<evidence type="ECO:0000313" key="6">
    <source>
        <dbReference type="Proteomes" id="UP000006798"/>
    </source>
</evidence>
<dbReference type="SMART" id="SM00345">
    <property type="entry name" value="HTH_GNTR"/>
    <property type="match status" value="1"/>
</dbReference>
<dbReference type="InterPro" id="IPR036388">
    <property type="entry name" value="WH-like_DNA-bd_sf"/>
</dbReference>
<evidence type="ECO:0000256" key="2">
    <source>
        <dbReference type="ARBA" id="ARBA00023125"/>
    </source>
</evidence>
<dbReference type="GO" id="GO:0045892">
    <property type="term" value="P:negative regulation of DNA-templated transcription"/>
    <property type="evidence" value="ECO:0007669"/>
    <property type="project" value="TreeGrafter"/>
</dbReference>
<evidence type="ECO:0000259" key="4">
    <source>
        <dbReference type="PROSITE" id="PS50949"/>
    </source>
</evidence>
<dbReference type="GO" id="GO:0003677">
    <property type="term" value="F:DNA binding"/>
    <property type="evidence" value="ECO:0007669"/>
    <property type="project" value="UniProtKB-KW"/>
</dbReference>
<evidence type="ECO:0000256" key="1">
    <source>
        <dbReference type="ARBA" id="ARBA00023015"/>
    </source>
</evidence>
<dbReference type="SUPFAM" id="SSF46785">
    <property type="entry name" value="Winged helix' DNA-binding domain"/>
    <property type="match status" value="1"/>
</dbReference>
<dbReference type="KEGG" id="cnc:CNE_1c15690"/>
<evidence type="ECO:0000313" key="5">
    <source>
        <dbReference type="EMBL" id="AEI76912.1"/>
    </source>
</evidence>
<organism evidence="5 6">
    <name type="scientific">Cupriavidus necator (strain ATCC 43291 / DSM 13513 / CCUG 52238 / LMG 8453 / N-1)</name>
    <name type="common">Ralstonia eutropha</name>
    <dbReference type="NCBI Taxonomy" id="1042878"/>
    <lineage>
        <taxon>Bacteria</taxon>
        <taxon>Pseudomonadati</taxon>
        <taxon>Pseudomonadota</taxon>
        <taxon>Betaproteobacteria</taxon>
        <taxon>Burkholderiales</taxon>
        <taxon>Burkholderiaceae</taxon>
        <taxon>Cupriavidus</taxon>
    </lineage>
</organism>
<dbReference type="PROSITE" id="PS50949">
    <property type="entry name" value="HTH_GNTR"/>
    <property type="match status" value="1"/>
</dbReference>
<gene>
    <name evidence="5" type="ordered locus">CNE_1c15690</name>
</gene>
<dbReference type="Proteomes" id="UP000006798">
    <property type="component" value="Chromosome 1"/>
</dbReference>
<keyword evidence="2" id="KW-0238">DNA-binding</keyword>
<feature type="domain" description="HTH gntR-type" evidence="4">
    <location>
        <begin position="8"/>
        <end position="75"/>
    </location>
</feature>
<dbReference type="InterPro" id="IPR050679">
    <property type="entry name" value="Bact_HTH_transcr_reg"/>
</dbReference>